<feature type="region of interest" description="Disordered" evidence="1">
    <location>
        <begin position="1062"/>
        <end position="1100"/>
    </location>
</feature>
<feature type="region of interest" description="Disordered" evidence="1">
    <location>
        <begin position="914"/>
        <end position="938"/>
    </location>
</feature>
<feature type="compositionally biased region" description="Polar residues" evidence="1">
    <location>
        <begin position="1078"/>
        <end position="1098"/>
    </location>
</feature>
<keyword evidence="3" id="KW-1185">Reference proteome</keyword>
<feature type="compositionally biased region" description="Basic and acidic residues" evidence="1">
    <location>
        <begin position="530"/>
        <end position="548"/>
    </location>
</feature>
<dbReference type="OrthoDB" id="4089867at2759"/>
<feature type="compositionally biased region" description="Polar residues" evidence="1">
    <location>
        <begin position="111"/>
        <end position="134"/>
    </location>
</feature>
<dbReference type="GeneID" id="8296484"/>
<feature type="compositionally biased region" description="Polar residues" evidence="1">
    <location>
        <begin position="17"/>
        <end position="36"/>
    </location>
</feature>
<feature type="region of interest" description="Disordered" evidence="1">
    <location>
        <begin position="986"/>
        <end position="1006"/>
    </location>
</feature>
<evidence type="ECO:0000256" key="1">
    <source>
        <dbReference type="SAM" id="MobiDB-lite"/>
    </source>
</evidence>
<feature type="compositionally biased region" description="Acidic residues" evidence="1">
    <location>
        <begin position="549"/>
        <end position="579"/>
    </location>
</feature>
<feature type="region of interest" description="Disordered" evidence="1">
    <location>
        <begin position="1"/>
        <end position="45"/>
    </location>
</feature>
<proteinExistence type="predicted"/>
<feature type="compositionally biased region" description="Polar residues" evidence="1">
    <location>
        <begin position="816"/>
        <end position="831"/>
    </location>
</feature>
<feature type="compositionally biased region" description="Pro residues" evidence="1">
    <location>
        <begin position="429"/>
        <end position="440"/>
    </location>
</feature>
<reference evidence="2 3" key="1">
    <citation type="journal article" date="2009" name="Nature">
        <title>Evolution of pathogenicity and sexual reproduction in eight Candida genomes.</title>
        <authorList>
            <person name="Butler G."/>
            <person name="Rasmussen M.D."/>
            <person name="Lin M.F."/>
            <person name="Santos M.A."/>
            <person name="Sakthikumar S."/>
            <person name="Munro C.A."/>
            <person name="Rheinbay E."/>
            <person name="Grabherr M."/>
            <person name="Forche A."/>
            <person name="Reedy J.L."/>
            <person name="Agrafioti I."/>
            <person name="Arnaud M.B."/>
            <person name="Bates S."/>
            <person name="Brown A.J."/>
            <person name="Brunke S."/>
            <person name="Costanzo M.C."/>
            <person name="Fitzpatrick D.A."/>
            <person name="de Groot P.W."/>
            <person name="Harris D."/>
            <person name="Hoyer L.L."/>
            <person name="Hube B."/>
            <person name="Klis F.M."/>
            <person name="Kodira C."/>
            <person name="Lennard N."/>
            <person name="Logue M.E."/>
            <person name="Martin R."/>
            <person name="Neiman A.M."/>
            <person name="Nikolaou E."/>
            <person name="Quail M.A."/>
            <person name="Quinn J."/>
            <person name="Santos M.C."/>
            <person name="Schmitzberger F.F."/>
            <person name="Sherlock G."/>
            <person name="Shah P."/>
            <person name="Silverstein K.A."/>
            <person name="Skrzypek M.S."/>
            <person name="Soll D."/>
            <person name="Staggs R."/>
            <person name="Stansfield I."/>
            <person name="Stumpf M.P."/>
            <person name="Sudbery P.E."/>
            <person name="Srikantha T."/>
            <person name="Zeng Q."/>
            <person name="Berman J."/>
            <person name="Berriman M."/>
            <person name="Heitman J."/>
            <person name="Gow N.A."/>
            <person name="Lorenz M.C."/>
            <person name="Birren B.W."/>
            <person name="Kellis M."/>
            <person name="Cuomo C.A."/>
        </authorList>
    </citation>
    <scope>NUCLEOTIDE SEQUENCE [LARGE SCALE GENOMIC DNA]</scope>
    <source>
        <strain evidence="3">ATCC MYA-3404 / T1</strain>
    </source>
</reference>
<feature type="region of interest" description="Disordered" evidence="1">
    <location>
        <begin position="57"/>
        <end position="94"/>
    </location>
</feature>
<accession>C5M6E2</accession>
<dbReference type="AlphaFoldDB" id="C5M6E2"/>
<feature type="compositionally biased region" description="Low complexity" evidence="1">
    <location>
        <begin position="84"/>
        <end position="94"/>
    </location>
</feature>
<feature type="region of interest" description="Disordered" evidence="1">
    <location>
        <begin position="807"/>
        <end position="864"/>
    </location>
</feature>
<feature type="compositionally biased region" description="Basic and acidic residues" evidence="1">
    <location>
        <begin position="846"/>
        <end position="857"/>
    </location>
</feature>
<dbReference type="KEGG" id="ctp:CTRG_01423"/>
<feature type="region of interest" description="Disordered" evidence="1">
    <location>
        <begin position="425"/>
        <end position="449"/>
    </location>
</feature>
<name>C5M6E2_CANTT</name>
<feature type="region of interest" description="Disordered" evidence="1">
    <location>
        <begin position="346"/>
        <end position="365"/>
    </location>
</feature>
<dbReference type="Proteomes" id="UP000002037">
    <property type="component" value="Unassembled WGS sequence"/>
</dbReference>
<dbReference type="HOGENOM" id="CLU_292392_0_0_1"/>
<dbReference type="EMBL" id="GG692396">
    <property type="protein sequence ID" value="EER34562.1"/>
    <property type="molecule type" value="Genomic_DNA"/>
</dbReference>
<feature type="compositionally biased region" description="Low complexity" evidence="1">
    <location>
        <begin position="503"/>
        <end position="521"/>
    </location>
</feature>
<feature type="region of interest" description="Disordered" evidence="1">
    <location>
        <begin position="111"/>
        <end position="139"/>
    </location>
</feature>
<feature type="compositionally biased region" description="Low complexity" evidence="1">
    <location>
        <begin position="1064"/>
        <end position="1077"/>
    </location>
</feature>
<feature type="compositionally biased region" description="Acidic residues" evidence="1">
    <location>
        <begin position="986"/>
        <end position="1001"/>
    </location>
</feature>
<evidence type="ECO:0000313" key="3">
    <source>
        <dbReference type="Proteomes" id="UP000002037"/>
    </source>
</evidence>
<dbReference type="VEuPathDB" id="FungiDB:CTRG_01423"/>
<feature type="region of interest" description="Disordered" evidence="1">
    <location>
        <begin position="479"/>
        <end position="593"/>
    </location>
</feature>
<dbReference type="PANTHER" id="PTHR35711:SF1">
    <property type="entry name" value="ECTODERMAL, ISOFORM F"/>
    <property type="match status" value="1"/>
</dbReference>
<dbReference type="eggNOG" id="ENOG502RPQY">
    <property type="taxonomic scope" value="Eukaryota"/>
</dbReference>
<gene>
    <name evidence="2" type="ORF">CTRG_01423</name>
</gene>
<protein>
    <submittedName>
        <fullName evidence="2">Uncharacterized protein</fullName>
    </submittedName>
</protein>
<dbReference type="RefSeq" id="XP_002547117.1">
    <property type="nucleotide sequence ID" value="XM_002547071.1"/>
</dbReference>
<sequence>MSIVTPQRRSKDDMSLPQRQSVQLPESGKTSRSPSPIKNRYSLPILPKVDDDIRSVVSSSNELTREQLKQAARSPMAKKLHVISNNPNSPGSPNKYIIPVPFTLKLPPKLSSVNTSRENSAVSSAKSTPQNSRAGSPVRTIASDNSVKHSKFKQSKLVYTGHGYEKVDSSSESEGEIEDQLFSISSKYQDELNKQIALSKRSVPLPLSSSNNKMNKFARNTDELSIIEEVSINESRRSSVLSKLMSVQKEDNEKKEEVQPTKLEVPVPIKPVVMRSEPLVVPIKISEKKENTNSDKQLPNIPQSLTKTNTIIKITPNGKTVTPPKIEVKKHKYNKSLPDIPTIRSISTDAEQPHPIPKSNRESNLKLLSKPNIHNGELKIHKRSFSDESLTSSVSSFSSVGDFMHLARVQAMSPPTEKVRYMNLQNPRRNPPQQQPPPPQQQQQQKSQLRILPSGVAAATTTNQSNKKPEPVRIMQKQEIGKIPQEKKLFVQPPSISVDRQVSTSSTSSMESSGTSSSWDSIQKSIDITYSKHDNDETNETIKPKKLEDDESSWLDTSDGSDDEVEQEEENEDEEEEKSEEIKPLNISRQGTKSTVDEIKFVVPDNDGPGISFQFPNNDTNITNSKEAKSRVINEVNRKSRYSFYSNDGHIQIPDLSDKRVIDEYSEKTPSSYNGTTFSEIRTETSVSDCDEESEINHLKIGVPGKEALKHLKTQYDLIGGSESDVEFTTKLNSMYQPSKDFPPPISQPELQCNILLPGRHSPSKHTRRKSMFNIDFDISKLTKSFTGHSRNKSVDLLSEISTFGKEQVRVKSPTPEKSTSMELNTTVSKSSSEESIKPLSPHKNTKLEEQKENNKVEEEEEEELLNIKVAEPPKIVNYEVDFKESNSKGEEEFGSPFVTPRIISKSVERLLKVNPKGEKGRKPSNPTSRKVSPYVKDDEETESVIIDLTKDKYEVVCMIDRSGSTRSYKSTTETINGKDVEVVLVDDDDDEQEDDEEDDDKGSSYDELLSIYSKYRNDTWLFKNNSTIKSRNSLNGNRSNSIIHHKKIPITNAITKELKFKRSSNSMTSSTTSSSSVNYQSNRINHPSNTSSSLQPKSETRIKAIRHQSMPLLDSNYFDYASNENYDFHTFIQQRKLSEENNI</sequence>
<organism evidence="2 3">
    <name type="scientific">Candida tropicalis (strain ATCC MYA-3404 / T1)</name>
    <name type="common">Yeast</name>
    <dbReference type="NCBI Taxonomy" id="294747"/>
    <lineage>
        <taxon>Eukaryota</taxon>
        <taxon>Fungi</taxon>
        <taxon>Dikarya</taxon>
        <taxon>Ascomycota</taxon>
        <taxon>Saccharomycotina</taxon>
        <taxon>Pichiomycetes</taxon>
        <taxon>Debaryomycetaceae</taxon>
        <taxon>Candida/Lodderomyces clade</taxon>
        <taxon>Candida</taxon>
    </lineage>
</organism>
<dbReference type="PANTHER" id="PTHR35711">
    <property type="entry name" value="EXPRESSED PROTEIN"/>
    <property type="match status" value="1"/>
</dbReference>
<evidence type="ECO:0000313" key="2">
    <source>
        <dbReference type="EMBL" id="EER34562.1"/>
    </source>
</evidence>